<evidence type="ECO:0000313" key="6">
    <source>
        <dbReference type="Proteomes" id="UP000196655"/>
    </source>
</evidence>
<name>A0A211ZJH4_9PROT</name>
<dbReference type="Gene3D" id="3.10.105.10">
    <property type="entry name" value="Dipeptide-binding Protein, Domain 3"/>
    <property type="match status" value="1"/>
</dbReference>
<organism evidence="5 6">
    <name type="scientific">Inquilinus limosus</name>
    <dbReference type="NCBI Taxonomy" id="171674"/>
    <lineage>
        <taxon>Bacteria</taxon>
        <taxon>Pseudomonadati</taxon>
        <taxon>Pseudomonadota</taxon>
        <taxon>Alphaproteobacteria</taxon>
        <taxon>Rhodospirillales</taxon>
        <taxon>Rhodospirillaceae</taxon>
        <taxon>Inquilinus</taxon>
    </lineage>
</organism>
<sequence length="528" mass="57101">MRILPGFLLAAVLAAPLAPSLAATPADALVVAKNIDDIVSLDPAQAYEFTSGEIVTNTYDRLVQYEAEDMQKLVGGLAESWAVSDDGKTLAFKLRPGVTFQSGNPVRPEDVVFSLARVVKLDKAPAFLLTQLGWTPDNVAQMVRKTGDAEVTITTTGSFAPSFILNVLASRPGSIVDEKTVTEHAKDGDLGNAWLGQNSAGTGPFSLRSYKPNESIALRANPAYFRGAPAMKSVIYRHVAEPATQRLLLEAGDADLARDLTPDQVAALEGKDGIAIGTYPQAAVHFFSLNQKVAALQNPKVWEAVRYLVDYDGMTKSFLRGQMKIHQAFWPEGFPGALNDTPFTLDVAKAKALLAEAGVKDGLTIKMDVISSPPFTEIAQSLQSTFAQAGITLELVPGTGSQVITKYRARNHEAVLLYWGPDFMDPHSNAGAFAYNVDNSDGSPQSTTTWRNSWLVPELSAETEAALQERDAQKRDAMYVDLQRKVQASSPIVIMFQAVSQVAMAKSVHGYANGATTDQIYYRLVTKN</sequence>
<keyword evidence="3" id="KW-0732">Signal</keyword>
<comment type="subcellular location">
    <subcellularLocation>
        <location evidence="1">Periplasm</location>
    </subcellularLocation>
</comment>
<dbReference type="InterPro" id="IPR000914">
    <property type="entry name" value="SBP_5_dom"/>
</dbReference>
<reference evidence="6" key="1">
    <citation type="submission" date="2017-05" db="EMBL/GenBank/DDBJ databases">
        <authorList>
            <person name="Macchi M."/>
            <person name="Festa S."/>
            <person name="Coppotelli B.M."/>
            <person name="Morelli I.S."/>
        </authorList>
    </citation>
    <scope>NUCLEOTIDE SEQUENCE [LARGE SCALE GENOMIC DNA]</scope>
    <source>
        <strain evidence="6">I</strain>
    </source>
</reference>
<evidence type="ECO:0000256" key="2">
    <source>
        <dbReference type="ARBA" id="ARBA00005695"/>
    </source>
</evidence>
<dbReference type="Gene3D" id="3.90.76.10">
    <property type="entry name" value="Dipeptide-binding Protein, Domain 1"/>
    <property type="match status" value="1"/>
</dbReference>
<accession>A0A211ZJH4</accession>
<evidence type="ECO:0000313" key="5">
    <source>
        <dbReference type="EMBL" id="OWJ65411.1"/>
    </source>
</evidence>
<comment type="caution">
    <text evidence="5">The sequence shown here is derived from an EMBL/GenBank/DDBJ whole genome shotgun (WGS) entry which is preliminary data.</text>
</comment>
<dbReference type="RefSeq" id="WP_088152767.1">
    <property type="nucleotide sequence ID" value="NZ_NHON01000038.1"/>
</dbReference>
<dbReference type="PANTHER" id="PTHR30290">
    <property type="entry name" value="PERIPLASMIC BINDING COMPONENT OF ABC TRANSPORTER"/>
    <property type="match status" value="1"/>
</dbReference>
<dbReference type="GO" id="GO:0030288">
    <property type="term" value="C:outer membrane-bounded periplasmic space"/>
    <property type="evidence" value="ECO:0007669"/>
    <property type="project" value="UniProtKB-ARBA"/>
</dbReference>
<protein>
    <submittedName>
        <fullName evidence="5">Peptide ABC transporter substrate-binding protein</fullName>
    </submittedName>
</protein>
<feature type="domain" description="Solute-binding protein family 5" evidence="4">
    <location>
        <begin position="72"/>
        <end position="439"/>
    </location>
</feature>
<feature type="chain" id="PRO_5012668137" evidence="3">
    <location>
        <begin position="23"/>
        <end position="528"/>
    </location>
</feature>
<dbReference type="Proteomes" id="UP000196655">
    <property type="component" value="Unassembled WGS sequence"/>
</dbReference>
<feature type="signal peptide" evidence="3">
    <location>
        <begin position="1"/>
        <end position="22"/>
    </location>
</feature>
<evidence type="ECO:0000256" key="1">
    <source>
        <dbReference type="ARBA" id="ARBA00004418"/>
    </source>
</evidence>
<dbReference type="InterPro" id="IPR030678">
    <property type="entry name" value="Peptide/Ni-bd"/>
</dbReference>
<dbReference type="PIRSF" id="PIRSF002741">
    <property type="entry name" value="MppA"/>
    <property type="match status" value="1"/>
</dbReference>
<dbReference type="GO" id="GO:1904680">
    <property type="term" value="F:peptide transmembrane transporter activity"/>
    <property type="evidence" value="ECO:0007669"/>
    <property type="project" value="TreeGrafter"/>
</dbReference>
<gene>
    <name evidence="5" type="ORF">BWR60_19995</name>
</gene>
<keyword evidence="6" id="KW-1185">Reference proteome</keyword>
<comment type="similarity">
    <text evidence="2">Belongs to the bacterial solute-binding protein 5 family.</text>
</comment>
<evidence type="ECO:0000256" key="3">
    <source>
        <dbReference type="SAM" id="SignalP"/>
    </source>
</evidence>
<dbReference type="AlphaFoldDB" id="A0A211ZJH4"/>
<dbReference type="SUPFAM" id="SSF53850">
    <property type="entry name" value="Periplasmic binding protein-like II"/>
    <property type="match status" value="1"/>
</dbReference>
<dbReference type="GO" id="GO:0043190">
    <property type="term" value="C:ATP-binding cassette (ABC) transporter complex"/>
    <property type="evidence" value="ECO:0007669"/>
    <property type="project" value="InterPro"/>
</dbReference>
<dbReference type="STRING" id="1122125.GCA_000423185_06158"/>
<dbReference type="EMBL" id="NHON01000038">
    <property type="protein sequence ID" value="OWJ65411.1"/>
    <property type="molecule type" value="Genomic_DNA"/>
</dbReference>
<dbReference type="CDD" id="cd08512">
    <property type="entry name" value="PBP2_NikA_DppA_OppA_like_7"/>
    <property type="match status" value="1"/>
</dbReference>
<proteinExistence type="inferred from homology"/>
<dbReference type="Pfam" id="PF00496">
    <property type="entry name" value="SBP_bac_5"/>
    <property type="match status" value="1"/>
</dbReference>
<dbReference type="PANTHER" id="PTHR30290:SF34">
    <property type="entry name" value="ABC TRANSPORTER, PERIPLASMIC OLIGO-PEPTIDE BINDING PROTEIN, PUTATIVE-RELATED"/>
    <property type="match status" value="1"/>
</dbReference>
<dbReference type="InterPro" id="IPR039424">
    <property type="entry name" value="SBP_5"/>
</dbReference>
<dbReference type="GO" id="GO:0015833">
    <property type="term" value="P:peptide transport"/>
    <property type="evidence" value="ECO:0007669"/>
    <property type="project" value="TreeGrafter"/>
</dbReference>
<evidence type="ECO:0000259" key="4">
    <source>
        <dbReference type="Pfam" id="PF00496"/>
    </source>
</evidence>
<dbReference type="Gene3D" id="3.40.190.10">
    <property type="entry name" value="Periplasmic binding protein-like II"/>
    <property type="match status" value="1"/>
</dbReference>
<dbReference type="OrthoDB" id="9803988at2"/>